<dbReference type="Proteomes" id="UP000001056">
    <property type="component" value="Unassembled WGS sequence"/>
</dbReference>
<evidence type="ECO:0000313" key="2">
    <source>
        <dbReference type="Proteomes" id="UP000001056"/>
    </source>
</evidence>
<dbReference type="VEuPathDB" id="FungiDB:CHGG_02060"/>
<proteinExistence type="predicted"/>
<dbReference type="GeneID" id="4387356"/>
<dbReference type="RefSeq" id="XP_001221281.1">
    <property type="nucleotide sequence ID" value="XM_001221280.1"/>
</dbReference>
<sequence length="80" mass="8763">MPKHMPTTRIELVTLSLRVTRSTPEPCGPKLACLFAELKFQVCKSYPLLVPFVRTGVTVPAARGHAKGSLEELAGCSIRR</sequence>
<reference evidence="2" key="1">
    <citation type="journal article" date="2015" name="Genome Announc.">
        <title>Draft genome sequence of the cellulolytic fungus Chaetomium globosum.</title>
        <authorList>
            <person name="Cuomo C.A."/>
            <person name="Untereiner W.A."/>
            <person name="Ma L.-J."/>
            <person name="Grabherr M."/>
            <person name="Birren B.W."/>
        </authorList>
    </citation>
    <scope>NUCLEOTIDE SEQUENCE [LARGE SCALE GENOMIC DNA]</scope>
    <source>
        <strain evidence="2">ATCC 6205 / CBS 148.51 / DSM 1962 / NBRC 6347 / NRRL 1970</strain>
    </source>
</reference>
<dbReference type="EMBL" id="CH408029">
    <property type="protein sequence ID" value="EAQ93825.1"/>
    <property type="molecule type" value="Genomic_DNA"/>
</dbReference>
<gene>
    <name evidence="1" type="ORF">CHGG_02060</name>
</gene>
<name>Q2HCJ4_CHAGB</name>
<dbReference type="AlphaFoldDB" id="Q2HCJ4"/>
<dbReference type="OrthoDB" id="10358707at2759"/>
<protein>
    <submittedName>
        <fullName evidence="1">Uncharacterized protein</fullName>
    </submittedName>
</protein>
<organism evidence="1 2">
    <name type="scientific">Chaetomium globosum (strain ATCC 6205 / CBS 148.51 / DSM 1962 / NBRC 6347 / NRRL 1970)</name>
    <name type="common">Soil fungus</name>
    <dbReference type="NCBI Taxonomy" id="306901"/>
    <lineage>
        <taxon>Eukaryota</taxon>
        <taxon>Fungi</taxon>
        <taxon>Dikarya</taxon>
        <taxon>Ascomycota</taxon>
        <taxon>Pezizomycotina</taxon>
        <taxon>Sordariomycetes</taxon>
        <taxon>Sordariomycetidae</taxon>
        <taxon>Sordariales</taxon>
        <taxon>Chaetomiaceae</taxon>
        <taxon>Chaetomium</taxon>
    </lineage>
</organism>
<dbReference type="HOGENOM" id="CLU_2589542_0_0_1"/>
<evidence type="ECO:0000313" key="1">
    <source>
        <dbReference type="EMBL" id="EAQ93825.1"/>
    </source>
</evidence>
<dbReference type="InParanoid" id="Q2HCJ4"/>
<accession>Q2HCJ4</accession>
<keyword evidence="2" id="KW-1185">Reference proteome</keyword>